<evidence type="ECO:0000256" key="1">
    <source>
        <dbReference type="SAM" id="MobiDB-lite"/>
    </source>
</evidence>
<feature type="compositionally biased region" description="Acidic residues" evidence="1">
    <location>
        <begin position="72"/>
        <end position="83"/>
    </location>
</feature>
<feature type="compositionally biased region" description="Basic and acidic residues" evidence="1">
    <location>
        <begin position="55"/>
        <end position="71"/>
    </location>
</feature>
<evidence type="ECO:0000313" key="3">
    <source>
        <dbReference type="Proteomes" id="UP000078540"/>
    </source>
</evidence>
<name>A0A195B0A4_9HYME</name>
<evidence type="ECO:0000313" key="2">
    <source>
        <dbReference type="EMBL" id="KYM77720.1"/>
    </source>
</evidence>
<reference evidence="2 3" key="1">
    <citation type="submission" date="2015-09" db="EMBL/GenBank/DDBJ databases">
        <title>Atta colombica WGS genome.</title>
        <authorList>
            <person name="Nygaard S."/>
            <person name="Hu H."/>
            <person name="Boomsma J."/>
            <person name="Zhang G."/>
        </authorList>
    </citation>
    <scope>NUCLEOTIDE SEQUENCE [LARGE SCALE GENOMIC DNA]</scope>
    <source>
        <strain evidence="2">Treedump-2</strain>
        <tissue evidence="2">Whole body</tissue>
    </source>
</reference>
<sequence length="83" mass="9623">MHPISASPKSVKAPSEDAFPLETSFPRSRSKRRPPHVRIANVCPSVRCRRSMRQGKVERFRMEEGRNGRGEEAEEEEEKEEEE</sequence>
<protein>
    <submittedName>
        <fullName evidence="2">Uncharacterized protein</fullName>
    </submittedName>
</protein>
<gene>
    <name evidence="2" type="ORF">ALC53_11730</name>
</gene>
<dbReference type="Proteomes" id="UP000078540">
    <property type="component" value="Unassembled WGS sequence"/>
</dbReference>
<organism evidence="2 3">
    <name type="scientific">Atta colombica</name>
    <dbReference type="NCBI Taxonomy" id="520822"/>
    <lineage>
        <taxon>Eukaryota</taxon>
        <taxon>Metazoa</taxon>
        <taxon>Ecdysozoa</taxon>
        <taxon>Arthropoda</taxon>
        <taxon>Hexapoda</taxon>
        <taxon>Insecta</taxon>
        <taxon>Pterygota</taxon>
        <taxon>Neoptera</taxon>
        <taxon>Endopterygota</taxon>
        <taxon>Hymenoptera</taxon>
        <taxon>Apocrita</taxon>
        <taxon>Aculeata</taxon>
        <taxon>Formicoidea</taxon>
        <taxon>Formicidae</taxon>
        <taxon>Myrmicinae</taxon>
        <taxon>Atta</taxon>
    </lineage>
</organism>
<feature type="region of interest" description="Disordered" evidence="1">
    <location>
        <begin position="50"/>
        <end position="83"/>
    </location>
</feature>
<accession>A0A195B0A4</accession>
<dbReference type="EMBL" id="KQ976692">
    <property type="protein sequence ID" value="KYM77720.1"/>
    <property type="molecule type" value="Genomic_DNA"/>
</dbReference>
<feature type="region of interest" description="Disordered" evidence="1">
    <location>
        <begin position="1"/>
        <end position="38"/>
    </location>
</feature>
<proteinExistence type="predicted"/>
<dbReference type="AlphaFoldDB" id="A0A195B0A4"/>
<keyword evidence="3" id="KW-1185">Reference proteome</keyword>